<dbReference type="InterPro" id="IPR023485">
    <property type="entry name" value="Ptyr_pPase"/>
</dbReference>
<reference evidence="3" key="1">
    <citation type="journal article" date="2012" name="Proc. Natl. Acad. Sci. U.S.A.">
        <title>Antigenic diversity is generated by distinct evolutionary mechanisms in African trypanosome species.</title>
        <authorList>
            <person name="Jackson A.P."/>
            <person name="Berry A."/>
            <person name="Aslett M."/>
            <person name="Allison H.C."/>
            <person name="Burton P."/>
            <person name="Vavrova-Anderson J."/>
            <person name="Brown R."/>
            <person name="Browne H."/>
            <person name="Corton N."/>
            <person name="Hauser H."/>
            <person name="Gamble J."/>
            <person name="Gilderthorp R."/>
            <person name="Marcello L."/>
            <person name="McQuillan J."/>
            <person name="Otto T.D."/>
            <person name="Quail M.A."/>
            <person name="Sanders M.J."/>
            <person name="van Tonder A."/>
            <person name="Ginger M.L."/>
            <person name="Field M.C."/>
            <person name="Barry J.D."/>
            <person name="Hertz-Fowler C."/>
            <person name="Berriman M."/>
        </authorList>
    </citation>
    <scope>NUCLEOTIDE SEQUENCE</scope>
    <source>
        <strain evidence="3">Y486</strain>
    </source>
</reference>
<protein>
    <recommendedName>
        <fullName evidence="2">Phosphotyrosine protein phosphatase I domain-containing protein</fullName>
    </recommendedName>
</protein>
<feature type="domain" description="Phosphotyrosine protein phosphatase I" evidence="2">
    <location>
        <begin position="72"/>
        <end position="205"/>
    </location>
</feature>
<accession>G0U1Y4</accession>
<dbReference type="Gene3D" id="3.40.50.2300">
    <property type="match status" value="1"/>
</dbReference>
<dbReference type="SMART" id="SM00226">
    <property type="entry name" value="LMWPc"/>
    <property type="match status" value="1"/>
</dbReference>
<evidence type="ECO:0000259" key="2">
    <source>
        <dbReference type="SMART" id="SM00226"/>
    </source>
</evidence>
<gene>
    <name evidence="3" type="ORF">TVY486_0901080</name>
</gene>
<evidence type="ECO:0000313" key="3">
    <source>
        <dbReference type="EMBL" id="CCC50285.1"/>
    </source>
</evidence>
<evidence type="ECO:0000256" key="1">
    <source>
        <dbReference type="ARBA" id="ARBA00022849"/>
    </source>
</evidence>
<sequence>MLPLLRFHSCGVKATGVRVGQMHVHVHLCCCLLEQDFPIHFSQLFLLLPKHVLCCAAAPRELCGIAMCIGCRGILIAALTNRARTQMAEGALRSLTAGTVFIKSGGVHHEGALHPLAIKVMQDVGVDISGQSVTSLESARRQQTTYDVYISVDCSYKGRSLDRSLNRFQVTICLDCHPGVVTPSVPAMRIVRIMLVMWVTFNAASEQRKITMLIMRFIIAMRLTTMTMGSLQTSILFLCPPRRPIGVLVQTLQTSGAVWEIWSPRDPSIFHERSTRKFQDHFYEGEPFSCDCDSALCVLVQKFPRGGRWMKSLHDMPLSAIVNKSLDLFMHGI</sequence>
<dbReference type="InterPro" id="IPR036196">
    <property type="entry name" value="Ptyr_pPase_sf"/>
</dbReference>
<dbReference type="AlphaFoldDB" id="G0U1Y4"/>
<organism evidence="3">
    <name type="scientific">Trypanosoma vivax (strain Y486)</name>
    <dbReference type="NCBI Taxonomy" id="1055687"/>
    <lineage>
        <taxon>Eukaryota</taxon>
        <taxon>Discoba</taxon>
        <taxon>Euglenozoa</taxon>
        <taxon>Kinetoplastea</taxon>
        <taxon>Metakinetoplastina</taxon>
        <taxon>Trypanosomatida</taxon>
        <taxon>Trypanosomatidae</taxon>
        <taxon>Trypanosoma</taxon>
        <taxon>Duttonella</taxon>
    </lineage>
</organism>
<dbReference type="GO" id="GO:0046685">
    <property type="term" value="P:response to arsenic-containing substance"/>
    <property type="evidence" value="ECO:0007669"/>
    <property type="project" value="UniProtKB-KW"/>
</dbReference>
<dbReference type="VEuPathDB" id="TriTrypDB:TvY486_0901080"/>
<name>G0U1Y4_TRYVY</name>
<keyword evidence="1" id="KW-0059">Arsenical resistance</keyword>
<proteinExistence type="predicted"/>
<dbReference type="PANTHER" id="PTHR43428">
    <property type="entry name" value="ARSENATE REDUCTASE"/>
    <property type="match status" value="1"/>
</dbReference>
<dbReference type="EMBL" id="HE573025">
    <property type="protein sequence ID" value="CCC50285.1"/>
    <property type="molecule type" value="Genomic_DNA"/>
</dbReference>
<dbReference type="SUPFAM" id="SSF52788">
    <property type="entry name" value="Phosphotyrosine protein phosphatases I"/>
    <property type="match status" value="1"/>
</dbReference>
<dbReference type="PANTHER" id="PTHR43428:SF1">
    <property type="entry name" value="ARSENATE REDUCTASE"/>
    <property type="match status" value="1"/>
</dbReference>